<dbReference type="PANTHER" id="PTHR43839">
    <property type="entry name" value="OPPC IN A BINDING PROTEIN-DEPENDENT TRANSPORT SYSTEM"/>
    <property type="match status" value="1"/>
</dbReference>
<dbReference type="Pfam" id="PF12911">
    <property type="entry name" value="OppC_N"/>
    <property type="match status" value="1"/>
</dbReference>
<name>A0A1M5QNE5_9RHOB</name>
<keyword evidence="2 5" id="KW-0812">Transmembrane</keyword>
<dbReference type="RefSeq" id="WP_242648571.1">
    <property type="nucleotide sequence ID" value="NZ_FQWM01000003.1"/>
</dbReference>
<gene>
    <name evidence="7" type="ORF">SAMN04488044_2051</name>
</gene>
<reference evidence="8" key="1">
    <citation type="submission" date="2016-11" db="EMBL/GenBank/DDBJ databases">
        <authorList>
            <person name="Varghese N."/>
            <person name="Submissions S."/>
        </authorList>
    </citation>
    <scope>NUCLEOTIDE SEQUENCE [LARGE SCALE GENOMIC DNA]</scope>
    <source>
        <strain evidence="8">DSM 28223</strain>
    </source>
</reference>
<dbReference type="Proteomes" id="UP000184211">
    <property type="component" value="Unassembled WGS sequence"/>
</dbReference>
<feature type="transmembrane region" description="Helical" evidence="5">
    <location>
        <begin position="54"/>
        <end position="76"/>
    </location>
</feature>
<organism evidence="7 8">
    <name type="scientific">Cognatishimia maritima</name>
    <dbReference type="NCBI Taxonomy" id="870908"/>
    <lineage>
        <taxon>Bacteria</taxon>
        <taxon>Pseudomonadati</taxon>
        <taxon>Pseudomonadota</taxon>
        <taxon>Alphaproteobacteria</taxon>
        <taxon>Rhodobacterales</taxon>
        <taxon>Paracoccaceae</taxon>
        <taxon>Cognatishimia</taxon>
    </lineage>
</organism>
<evidence type="ECO:0000313" key="8">
    <source>
        <dbReference type="Proteomes" id="UP000184211"/>
    </source>
</evidence>
<dbReference type="CDD" id="cd06261">
    <property type="entry name" value="TM_PBP2"/>
    <property type="match status" value="1"/>
</dbReference>
<dbReference type="GO" id="GO:0055085">
    <property type="term" value="P:transmembrane transport"/>
    <property type="evidence" value="ECO:0007669"/>
    <property type="project" value="InterPro"/>
</dbReference>
<dbReference type="InterPro" id="IPR000515">
    <property type="entry name" value="MetI-like"/>
</dbReference>
<evidence type="ECO:0000256" key="4">
    <source>
        <dbReference type="ARBA" id="ARBA00023136"/>
    </source>
</evidence>
<comment type="similarity">
    <text evidence="5">Belongs to the binding-protein-dependent transport system permease family.</text>
</comment>
<evidence type="ECO:0000256" key="1">
    <source>
        <dbReference type="ARBA" id="ARBA00004651"/>
    </source>
</evidence>
<dbReference type="Gene3D" id="1.10.3720.10">
    <property type="entry name" value="MetI-like"/>
    <property type="match status" value="1"/>
</dbReference>
<proteinExistence type="inferred from homology"/>
<dbReference type="STRING" id="870908.SAMN04488044_2051"/>
<comment type="subcellular location">
    <subcellularLocation>
        <location evidence="1 5">Cell membrane</location>
        <topology evidence="1 5">Multi-pass membrane protein</topology>
    </subcellularLocation>
</comment>
<dbReference type="AlphaFoldDB" id="A0A1M5QNE5"/>
<feature type="transmembrane region" description="Helical" evidence="5">
    <location>
        <begin position="190"/>
        <end position="218"/>
    </location>
</feature>
<keyword evidence="8" id="KW-1185">Reference proteome</keyword>
<dbReference type="SUPFAM" id="SSF161098">
    <property type="entry name" value="MetI-like"/>
    <property type="match status" value="1"/>
</dbReference>
<evidence type="ECO:0000256" key="3">
    <source>
        <dbReference type="ARBA" id="ARBA00022989"/>
    </source>
</evidence>
<feature type="transmembrane region" description="Helical" evidence="5">
    <location>
        <begin position="363"/>
        <end position="383"/>
    </location>
</feature>
<protein>
    <submittedName>
        <fullName evidence="7">Peptide/nickel transport system permease protein</fullName>
    </submittedName>
</protein>
<dbReference type="GO" id="GO:0005886">
    <property type="term" value="C:plasma membrane"/>
    <property type="evidence" value="ECO:0007669"/>
    <property type="project" value="UniProtKB-SubCell"/>
</dbReference>
<dbReference type="EMBL" id="FQWM01000003">
    <property type="protein sequence ID" value="SHH15411.1"/>
    <property type="molecule type" value="Genomic_DNA"/>
</dbReference>
<dbReference type="PANTHER" id="PTHR43839:SF3">
    <property type="entry name" value="OLIGOPEPTIDE ABC TRANSPORTER, PERMEASE PROTEIN"/>
    <property type="match status" value="1"/>
</dbReference>
<dbReference type="InterPro" id="IPR025966">
    <property type="entry name" value="OppC_N"/>
</dbReference>
<feature type="transmembrane region" description="Helical" evidence="5">
    <location>
        <begin position="308"/>
        <end position="327"/>
    </location>
</feature>
<dbReference type="InterPro" id="IPR035906">
    <property type="entry name" value="MetI-like_sf"/>
</dbReference>
<evidence type="ECO:0000256" key="5">
    <source>
        <dbReference type="RuleBase" id="RU363032"/>
    </source>
</evidence>
<keyword evidence="5" id="KW-0813">Transport</keyword>
<feature type="transmembrane region" description="Helical" evidence="5">
    <location>
        <begin position="333"/>
        <end position="351"/>
    </location>
</feature>
<keyword evidence="3 5" id="KW-1133">Transmembrane helix</keyword>
<sequence length="396" mass="44080">MTMTTENLSAAEADKDIVATTEDAQLDAVKPGLQYGGTESQWQLIRARFRRHRLARVSLWIMAVFAIVAIFAEFLAPKDPHDVQARYTYAPPQALHFIDRDADGWRIKPYVYDYKVEVEAESLRRVFRIDETKKIYVRFFAEGFEYKLFGLIPMNRHLIGPEKKRKPLFLIGSDRLGRDMLSRLIYGTRISLSVGLIGVSMSLFLGVLIGGLAGFYGGLFDAATQRVIEFLRSLPTIPLWMGLSAAMPRDWSPLQIYFAITLILSLLGWTELARVVRGRFLALKSEDYVSAALYDGASHVRVVLRHMVPAFTSHIITAASLAIPGMILAETALSFLGLGLQAPVISWGVLLQEAQNIRVLATAPWLLAPGLAIIVAVLAMNFIGDGLRDAADPYTH</sequence>
<dbReference type="Pfam" id="PF00528">
    <property type="entry name" value="BPD_transp_1"/>
    <property type="match status" value="1"/>
</dbReference>
<accession>A0A1M5QNE5</accession>
<evidence type="ECO:0000313" key="7">
    <source>
        <dbReference type="EMBL" id="SHH15411.1"/>
    </source>
</evidence>
<keyword evidence="4 5" id="KW-0472">Membrane</keyword>
<dbReference type="PROSITE" id="PS50928">
    <property type="entry name" value="ABC_TM1"/>
    <property type="match status" value="1"/>
</dbReference>
<evidence type="ECO:0000259" key="6">
    <source>
        <dbReference type="PROSITE" id="PS50928"/>
    </source>
</evidence>
<feature type="transmembrane region" description="Helical" evidence="5">
    <location>
        <begin position="254"/>
        <end position="276"/>
    </location>
</feature>
<evidence type="ECO:0000256" key="2">
    <source>
        <dbReference type="ARBA" id="ARBA00022692"/>
    </source>
</evidence>
<feature type="domain" description="ABC transmembrane type-1" evidence="6">
    <location>
        <begin position="188"/>
        <end position="384"/>
    </location>
</feature>